<gene>
    <name evidence="8" type="ORF">K7432_003316</name>
</gene>
<evidence type="ECO:0000256" key="7">
    <source>
        <dbReference type="SAM" id="MobiDB-lite"/>
    </source>
</evidence>
<comment type="subcellular location">
    <subcellularLocation>
        <location evidence="1">Nucleus</location>
    </subcellularLocation>
</comment>
<dbReference type="PANTHER" id="PTHR13581:SF5">
    <property type="entry name" value="MRG_MORF4L-BINDING PROTEIN"/>
    <property type="match status" value="1"/>
</dbReference>
<dbReference type="InterPro" id="IPR012423">
    <property type="entry name" value="Eaf7/MRGBP"/>
</dbReference>
<organism evidence="8 9">
    <name type="scientific">Basidiobolus ranarum</name>
    <dbReference type="NCBI Taxonomy" id="34480"/>
    <lineage>
        <taxon>Eukaryota</taxon>
        <taxon>Fungi</taxon>
        <taxon>Fungi incertae sedis</taxon>
        <taxon>Zoopagomycota</taxon>
        <taxon>Entomophthoromycotina</taxon>
        <taxon>Basidiobolomycetes</taxon>
        <taxon>Basidiobolales</taxon>
        <taxon>Basidiobolaceae</taxon>
        <taxon>Basidiobolus</taxon>
    </lineage>
</organism>
<evidence type="ECO:0000256" key="2">
    <source>
        <dbReference type="ARBA" id="ARBA00007117"/>
    </source>
</evidence>
<feature type="compositionally biased region" description="Basic and acidic residues" evidence="7">
    <location>
        <begin position="127"/>
        <end position="136"/>
    </location>
</feature>
<sequence>MDDFEKDEVPKTELSSELSDSEKFVWLPQMEIALFQAMGRNKPVGIHKHFRMANIVRLYNANSPVKCTASDIWEYLGELFNLNFLDEMEDESEDGYYYNGTIDPFVENEFTLTSYEFNDTPQDEVKMEVESIDKENSPNLSSAETSTVSTPEPEGLVKRSRRRTRSDSKPSTPNVSTRRRARATSPVSTRITRASAKR</sequence>
<comment type="similarity">
    <text evidence="2">Belongs to the EAF7 family.</text>
</comment>
<keyword evidence="9" id="KW-1185">Reference proteome</keyword>
<evidence type="ECO:0000256" key="5">
    <source>
        <dbReference type="ARBA" id="ARBA00023163"/>
    </source>
</evidence>
<reference evidence="8 9" key="1">
    <citation type="submission" date="2023-04" db="EMBL/GenBank/DDBJ databases">
        <title>Genome of Basidiobolus ranarum AG-B5.</title>
        <authorList>
            <person name="Stajich J.E."/>
            <person name="Carter-House D."/>
            <person name="Gryganskyi A."/>
        </authorList>
    </citation>
    <scope>NUCLEOTIDE SEQUENCE [LARGE SCALE GENOMIC DNA]</scope>
    <source>
        <strain evidence="8 9">AG-B5</strain>
    </source>
</reference>
<evidence type="ECO:0000256" key="3">
    <source>
        <dbReference type="ARBA" id="ARBA00022853"/>
    </source>
</evidence>
<evidence type="ECO:0008006" key="10">
    <source>
        <dbReference type="Google" id="ProtNLM"/>
    </source>
</evidence>
<dbReference type="Pfam" id="PF07904">
    <property type="entry name" value="Eaf7"/>
    <property type="match status" value="1"/>
</dbReference>
<keyword evidence="5" id="KW-0804">Transcription</keyword>
<keyword evidence="4" id="KW-0805">Transcription regulation</keyword>
<comment type="caution">
    <text evidence="8">The sequence shown here is derived from an EMBL/GenBank/DDBJ whole genome shotgun (WGS) entry which is preliminary data.</text>
</comment>
<protein>
    <recommendedName>
        <fullName evidence="10">MRG-binding protein</fullName>
    </recommendedName>
</protein>
<feature type="region of interest" description="Disordered" evidence="7">
    <location>
        <begin position="127"/>
        <end position="198"/>
    </location>
</feature>
<proteinExistence type="inferred from homology"/>
<evidence type="ECO:0000313" key="8">
    <source>
        <dbReference type="EMBL" id="KAK9767124.1"/>
    </source>
</evidence>
<keyword evidence="6" id="KW-0539">Nucleus</keyword>
<name>A0ABR2X062_9FUNG</name>
<evidence type="ECO:0000313" key="9">
    <source>
        <dbReference type="Proteomes" id="UP001479436"/>
    </source>
</evidence>
<dbReference type="EMBL" id="JASJQH010000100">
    <property type="protein sequence ID" value="KAK9767124.1"/>
    <property type="molecule type" value="Genomic_DNA"/>
</dbReference>
<evidence type="ECO:0000256" key="6">
    <source>
        <dbReference type="ARBA" id="ARBA00023242"/>
    </source>
</evidence>
<keyword evidence="3" id="KW-0156">Chromatin regulator</keyword>
<accession>A0ABR2X062</accession>
<feature type="compositionally biased region" description="Polar residues" evidence="7">
    <location>
        <begin position="137"/>
        <end position="150"/>
    </location>
</feature>
<evidence type="ECO:0000256" key="1">
    <source>
        <dbReference type="ARBA" id="ARBA00004123"/>
    </source>
</evidence>
<dbReference type="PANTHER" id="PTHR13581">
    <property type="entry name" value="MRG-BINDING PROTEIN"/>
    <property type="match status" value="1"/>
</dbReference>
<dbReference type="Proteomes" id="UP001479436">
    <property type="component" value="Unassembled WGS sequence"/>
</dbReference>
<evidence type="ECO:0000256" key="4">
    <source>
        <dbReference type="ARBA" id="ARBA00023015"/>
    </source>
</evidence>